<dbReference type="AlphaFoldDB" id="A0A2V4A458"/>
<accession>A0A2V4A458</accession>
<dbReference type="EMBL" id="QFLI01000002">
    <property type="protein sequence ID" value="PXY02140.1"/>
    <property type="molecule type" value="Genomic_DNA"/>
</dbReference>
<comment type="caution">
    <text evidence="4">The sequence shown here is derived from an EMBL/GenBank/DDBJ whole genome shotgun (WGS) entry which is preliminary data.</text>
</comment>
<feature type="domain" description="Right handed beta helix" evidence="3">
    <location>
        <begin position="83"/>
        <end position="231"/>
    </location>
</feature>
<feature type="compositionally biased region" description="Acidic residues" evidence="2">
    <location>
        <begin position="24"/>
        <end position="61"/>
    </location>
</feature>
<dbReference type="InterPro" id="IPR012334">
    <property type="entry name" value="Pectin_lyas_fold"/>
</dbReference>
<dbReference type="SMART" id="SM00710">
    <property type="entry name" value="PbH1"/>
    <property type="match status" value="6"/>
</dbReference>
<dbReference type="Gene3D" id="2.160.20.10">
    <property type="entry name" value="Single-stranded right-handed beta-helix, Pectin lyase-like"/>
    <property type="match status" value="2"/>
</dbReference>
<dbReference type="PANTHER" id="PTHR22990:SF15">
    <property type="entry name" value="F-BOX ONLY PROTEIN 10"/>
    <property type="match status" value="1"/>
</dbReference>
<evidence type="ECO:0000256" key="2">
    <source>
        <dbReference type="SAM" id="MobiDB-lite"/>
    </source>
</evidence>
<dbReference type="InterPro" id="IPR039448">
    <property type="entry name" value="Beta_helix"/>
</dbReference>
<protein>
    <recommendedName>
        <fullName evidence="3">Right handed beta helix domain-containing protein</fullName>
    </recommendedName>
</protein>
<feature type="region of interest" description="Disordered" evidence="2">
    <location>
        <begin position="24"/>
        <end position="67"/>
    </location>
</feature>
<evidence type="ECO:0000256" key="1">
    <source>
        <dbReference type="ARBA" id="ARBA00022737"/>
    </source>
</evidence>
<dbReference type="PANTHER" id="PTHR22990">
    <property type="entry name" value="F-BOX ONLY PROTEIN"/>
    <property type="match status" value="1"/>
</dbReference>
<evidence type="ECO:0000313" key="5">
    <source>
        <dbReference type="Proteomes" id="UP000248079"/>
    </source>
</evidence>
<dbReference type="InterPro" id="IPR051550">
    <property type="entry name" value="SCF-Subunits/Alg-Epimerases"/>
</dbReference>
<sequence length="389" mass="42687">MSTLLLLLTLLLGYTSCDDELVDETHEEEVVDPGEGDNGDEEDNEGEGDNGNEGDNEGENGDGDRPIIEGQTFTEQMIIDGEENNGLIIRNCTFENTGDHGIIIKNVNDVLIQNCTFRNLKYTAIRFLADCESNNVIIEDNEIYNIEANGIHGAETHYNTIIRNNRIHDVALVPENGSHGMYFYGMDFLIEGNTVYNVGVEEGKGSGINVRTCGTIARNKVHNTHKDGISYSIDHPGYNGTLLIENNVVYSNPRNNIRIMGGANESKIGKAIVRFNTVISDNTNTPISLATGDLPDTEFEVYGNILINAGGSNKYIGYSSSHELEFESKNLTATGDIGFVDYEGRDLRITSASEANNFAVGLTAYPKDDFINLDVREENNLDAGAFMVN</sequence>
<reference evidence="4 5" key="1">
    <citation type="submission" date="2018-05" db="EMBL/GenBank/DDBJ databases">
        <title>Marinifilum breve JC075T sp. nov., a marine bacterium isolated from Yongle Blue Hole in the South China Sea.</title>
        <authorList>
            <person name="Fu T."/>
        </authorList>
    </citation>
    <scope>NUCLEOTIDE SEQUENCE [LARGE SCALE GENOMIC DNA]</scope>
    <source>
        <strain evidence="4 5">JC075</strain>
    </source>
</reference>
<gene>
    <name evidence="4" type="ORF">DF185_05710</name>
</gene>
<dbReference type="SUPFAM" id="SSF51126">
    <property type="entry name" value="Pectin lyase-like"/>
    <property type="match status" value="1"/>
</dbReference>
<dbReference type="Pfam" id="PF13229">
    <property type="entry name" value="Beta_helix"/>
    <property type="match status" value="1"/>
</dbReference>
<keyword evidence="1" id="KW-0677">Repeat</keyword>
<organism evidence="4 5">
    <name type="scientific">Marinifilum breve</name>
    <dbReference type="NCBI Taxonomy" id="2184082"/>
    <lineage>
        <taxon>Bacteria</taxon>
        <taxon>Pseudomonadati</taxon>
        <taxon>Bacteroidota</taxon>
        <taxon>Bacteroidia</taxon>
        <taxon>Marinilabiliales</taxon>
        <taxon>Marinifilaceae</taxon>
    </lineage>
</organism>
<dbReference type="InterPro" id="IPR006626">
    <property type="entry name" value="PbH1"/>
</dbReference>
<keyword evidence="5" id="KW-1185">Reference proteome</keyword>
<evidence type="ECO:0000313" key="4">
    <source>
        <dbReference type="EMBL" id="PXY02140.1"/>
    </source>
</evidence>
<evidence type="ECO:0000259" key="3">
    <source>
        <dbReference type="Pfam" id="PF13229"/>
    </source>
</evidence>
<name>A0A2V4A458_9BACT</name>
<proteinExistence type="predicted"/>
<dbReference type="InterPro" id="IPR011050">
    <property type="entry name" value="Pectin_lyase_fold/virulence"/>
</dbReference>
<dbReference type="Proteomes" id="UP000248079">
    <property type="component" value="Unassembled WGS sequence"/>
</dbReference>